<evidence type="ECO:0000256" key="1">
    <source>
        <dbReference type="SAM" id="MobiDB-lite"/>
    </source>
</evidence>
<dbReference type="AlphaFoldDB" id="A0A399G221"/>
<feature type="region of interest" description="Disordered" evidence="1">
    <location>
        <begin position="1"/>
        <end position="22"/>
    </location>
</feature>
<dbReference type="EMBL" id="CP063196">
    <property type="protein sequence ID" value="UOE20492.1"/>
    <property type="molecule type" value="Genomic_DNA"/>
</dbReference>
<evidence type="ECO:0000313" key="3">
    <source>
        <dbReference type="Proteomes" id="UP000265719"/>
    </source>
</evidence>
<dbReference type="KEGG" id="thao:NI17_004490"/>
<organism evidence="2 3">
    <name type="scientific">Thermobifida halotolerans</name>
    <dbReference type="NCBI Taxonomy" id="483545"/>
    <lineage>
        <taxon>Bacteria</taxon>
        <taxon>Bacillati</taxon>
        <taxon>Actinomycetota</taxon>
        <taxon>Actinomycetes</taxon>
        <taxon>Streptosporangiales</taxon>
        <taxon>Nocardiopsidaceae</taxon>
        <taxon>Thermobifida</taxon>
    </lineage>
</organism>
<dbReference type="RefSeq" id="WP_068692940.1">
    <property type="nucleotide sequence ID" value="NZ_CP063196.1"/>
</dbReference>
<feature type="compositionally biased region" description="Basic and acidic residues" evidence="1">
    <location>
        <begin position="1"/>
        <end position="12"/>
    </location>
</feature>
<proteinExistence type="predicted"/>
<sequence>MRHTRERDERGRGGRGRGGGRGWGLLRADVPFRVLLCSRTASLLGESVALVALLLRRRT</sequence>
<protein>
    <submittedName>
        <fullName evidence="2">Uncharacterized protein</fullName>
    </submittedName>
</protein>
<gene>
    <name evidence="2" type="ORF">NI17_004490</name>
</gene>
<evidence type="ECO:0000313" key="2">
    <source>
        <dbReference type="EMBL" id="UOE20492.1"/>
    </source>
</evidence>
<keyword evidence="3" id="KW-1185">Reference proteome</keyword>
<reference evidence="2" key="1">
    <citation type="submission" date="2020-10" db="EMBL/GenBank/DDBJ databases">
        <title>De novo genome project of the cellulose decomposer Thermobifida halotolerans type strain.</title>
        <authorList>
            <person name="Nagy I."/>
            <person name="Horvath B."/>
            <person name="Kukolya J."/>
            <person name="Nagy I."/>
            <person name="Orsini M."/>
        </authorList>
    </citation>
    <scope>NUCLEOTIDE SEQUENCE</scope>
    <source>
        <strain evidence="2">DSM 44931</strain>
    </source>
</reference>
<accession>A0A399G221</accession>
<name>A0A399G221_9ACTN</name>
<dbReference type="Proteomes" id="UP000265719">
    <property type="component" value="Chromosome"/>
</dbReference>